<dbReference type="RefSeq" id="YP_006560392.1">
    <property type="nucleotide sequence ID" value="NC_018271.1"/>
</dbReference>
<proteinExistence type="predicted"/>
<dbReference type="GeneID" id="13405331"/>
<dbReference type="OrthoDB" id="36340at10239"/>
<dbReference type="KEGG" id="vg:13405331"/>
<dbReference type="EMBL" id="JQ823122">
    <property type="protein sequence ID" value="AFM54713.1"/>
    <property type="molecule type" value="Genomic_DNA"/>
</dbReference>
<keyword evidence="2" id="KW-1185">Reference proteome</keyword>
<sequence>MEDLINWVELSRYLAGNESSVSRTRCPKKYQGNVDSLINHLKAWEEKIKEKEDTPEPSNEAPT</sequence>
<evidence type="ECO:0000313" key="1">
    <source>
        <dbReference type="EMBL" id="AFM54713.1"/>
    </source>
</evidence>
<evidence type="ECO:0000313" key="2">
    <source>
        <dbReference type="Proteomes" id="UP000002820"/>
    </source>
</evidence>
<gene>
    <name evidence="1" type="ORF">P12024S_52</name>
</gene>
<accession>I6RT89</accession>
<name>I6RT89_9CAUD</name>
<organism evidence="1 2">
    <name type="scientific">Nonlabens phage P12024S</name>
    <dbReference type="NCBI Taxonomy" id="1168478"/>
    <lineage>
        <taxon>Viruses</taxon>
        <taxon>Duplodnaviria</taxon>
        <taxon>Heunggongvirae</taxon>
        <taxon>Uroviricota</taxon>
        <taxon>Caudoviricetes</taxon>
        <taxon>Inhavirus</taxon>
        <taxon>Inhavirus P12024S</taxon>
    </lineage>
</organism>
<reference evidence="1 2" key="1">
    <citation type="journal article" date="2012" name="J. Virol.">
        <title>Complete Genome Sequences of Two Persicivirga Bacteriophages, P12024S and P12024L.</title>
        <authorList>
            <person name="Kang I."/>
            <person name="Jang H."/>
            <person name="Cho J.C."/>
        </authorList>
    </citation>
    <scope>NUCLEOTIDE SEQUENCE [LARGE SCALE GENOMIC DNA]</scope>
</reference>
<dbReference type="Proteomes" id="UP000002820">
    <property type="component" value="Segment"/>
</dbReference>
<protein>
    <submittedName>
        <fullName evidence="1">Uncharacterized protein</fullName>
    </submittedName>
</protein>